<organism evidence="2">
    <name type="scientific">Sesamum latifolium</name>
    <dbReference type="NCBI Taxonomy" id="2727402"/>
    <lineage>
        <taxon>Eukaryota</taxon>
        <taxon>Viridiplantae</taxon>
        <taxon>Streptophyta</taxon>
        <taxon>Embryophyta</taxon>
        <taxon>Tracheophyta</taxon>
        <taxon>Spermatophyta</taxon>
        <taxon>Magnoliopsida</taxon>
        <taxon>eudicotyledons</taxon>
        <taxon>Gunneridae</taxon>
        <taxon>Pentapetalae</taxon>
        <taxon>asterids</taxon>
        <taxon>lamiids</taxon>
        <taxon>Lamiales</taxon>
        <taxon>Pedaliaceae</taxon>
        <taxon>Sesamum</taxon>
    </lineage>
</organism>
<dbReference type="EMBL" id="JACGWN010000009">
    <property type="protein sequence ID" value="KAL0433950.1"/>
    <property type="molecule type" value="Genomic_DNA"/>
</dbReference>
<accession>A0AAW2W102</accession>
<keyword evidence="1" id="KW-0175">Coiled coil</keyword>
<proteinExistence type="predicted"/>
<dbReference type="AlphaFoldDB" id="A0AAW2W102"/>
<evidence type="ECO:0000256" key="1">
    <source>
        <dbReference type="SAM" id="Coils"/>
    </source>
</evidence>
<sequence length="95" mass="10917">MKGFSVCKELFSHRQGVPLAPRSEAQWRKLEDKADRLNADVARLKEEKELVALVQQQEKELKKLKKEATGYEEVIRKAVEKAELDIPNNEDGQVI</sequence>
<reference evidence="2" key="2">
    <citation type="journal article" date="2024" name="Plant">
        <title>Genomic evolution and insights into agronomic trait innovations of Sesamum species.</title>
        <authorList>
            <person name="Miao H."/>
            <person name="Wang L."/>
            <person name="Qu L."/>
            <person name="Liu H."/>
            <person name="Sun Y."/>
            <person name="Le M."/>
            <person name="Wang Q."/>
            <person name="Wei S."/>
            <person name="Zheng Y."/>
            <person name="Lin W."/>
            <person name="Duan Y."/>
            <person name="Cao H."/>
            <person name="Xiong S."/>
            <person name="Wang X."/>
            <person name="Wei L."/>
            <person name="Li C."/>
            <person name="Ma Q."/>
            <person name="Ju M."/>
            <person name="Zhao R."/>
            <person name="Li G."/>
            <person name="Mu C."/>
            <person name="Tian Q."/>
            <person name="Mei H."/>
            <person name="Zhang T."/>
            <person name="Gao T."/>
            <person name="Zhang H."/>
        </authorList>
    </citation>
    <scope>NUCLEOTIDE SEQUENCE</scope>
    <source>
        <strain evidence="2">KEN1</strain>
    </source>
</reference>
<evidence type="ECO:0000313" key="2">
    <source>
        <dbReference type="EMBL" id="KAL0433950.1"/>
    </source>
</evidence>
<comment type="caution">
    <text evidence="2">The sequence shown here is derived from an EMBL/GenBank/DDBJ whole genome shotgun (WGS) entry which is preliminary data.</text>
</comment>
<name>A0AAW2W102_9LAMI</name>
<gene>
    <name evidence="2" type="ORF">Slati_2729300</name>
</gene>
<feature type="coiled-coil region" evidence="1">
    <location>
        <begin position="27"/>
        <end position="81"/>
    </location>
</feature>
<reference evidence="2" key="1">
    <citation type="submission" date="2020-06" db="EMBL/GenBank/DDBJ databases">
        <authorList>
            <person name="Li T."/>
            <person name="Hu X."/>
            <person name="Zhang T."/>
            <person name="Song X."/>
            <person name="Zhang H."/>
            <person name="Dai N."/>
            <person name="Sheng W."/>
            <person name="Hou X."/>
            <person name="Wei L."/>
        </authorList>
    </citation>
    <scope>NUCLEOTIDE SEQUENCE</scope>
    <source>
        <strain evidence="2">KEN1</strain>
        <tissue evidence="2">Leaf</tissue>
    </source>
</reference>
<protein>
    <submittedName>
        <fullName evidence="2">Uncharacterized protein</fullName>
    </submittedName>
</protein>